<dbReference type="PANTHER" id="PTHR23023">
    <property type="entry name" value="DIMETHYLANILINE MONOOXYGENASE"/>
    <property type="match status" value="1"/>
</dbReference>
<evidence type="ECO:0008006" key="8">
    <source>
        <dbReference type="Google" id="ProtNLM"/>
    </source>
</evidence>
<keyword evidence="7" id="KW-1185">Reference proteome</keyword>
<dbReference type="EMBL" id="ML178818">
    <property type="protein sequence ID" value="TFL04691.1"/>
    <property type="molecule type" value="Genomic_DNA"/>
</dbReference>
<dbReference type="GO" id="GO:0050661">
    <property type="term" value="F:NADP binding"/>
    <property type="evidence" value="ECO:0007669"/>
    <property type="project" value="InterPro"/>
</dbReference>
<evidence type="ECO:0000313" key="7">
    <source>
        <dbReference type="Proteomes" id="UP000305067"/>
    </source>
</evidence>
<accession>A0A5C3QVZ6</accession>
<proteinExistence type="inferred from homology"/>
<evidence type="ECO:0000256" key="4">
    <source>
        <dbReference type="ARBA" id="ARBA00022857"/>
    </source>
</evidence>
<dbReference type="Pfam" id="PF00743">
    <property type="entry name" value="FMO-like"/>
    <property type="match status" value="2"/>
</dbReference>
<dbReference type="OrthoDB" id="66881at2759"/>
<dbReference type="GO" id="GO:0004499">
    <property type="term" value="F:N,N-dimethylaniline monooxygenase activity"/>
    <property type="evidence" value="ECO:0007669"/>
    <property type="project" value="InterPro"/>
</dbReference>
<evidence type="ECO:0000256" key="3">
    <source>
        <dbReference type="ARBA" id="ARBA00022827"/>
    </source>
</evidence>
<comment type="similarity">
    <text evidence="1">Belongs to the FMO family.</text>
</comment>
<keyword evidence="2" id="KW-0285">Flavoprotein</keyword>
<protein>
    <recommendedName>
        <fullName evidence="8">FAD/NAD(P)-binding domain-containing protein</fullName>
    </recommendedName>
</protein>
<evidence type="ECO:0000256" key="1">
    <source>
        <dbReference type="ARBA" id="ARBA00009183"/>
    </source>
</evidence>
<dbReference type="STRING" id="1884261.A0A5C3QVZ6"/>
<sequence>MEFLSSFPAPASPKRIAVIGVGPAGLAALKAISDAPNFKAGIWTVTAFEPREQVGGVWNPAPPTDDPPLTPLYDSLTTNIPHPIMAYTSFSFPPSTLLFPPAHIVQNYLVAFSDHFDLRQYVQFNTRVTNLWWDGLCWKLVTDQQAQPEDFDFVVVSNGHYRKPYYPPVPGLQSWIDAKKISHSSWYRRPSDLGQVVLVVGAGPSGHDISEEIQSTAQTVIRSMTGAPPNTEGKIKIRGRVNEFLPDGQVRFEDGLVEGGIDFCILATGYEMSFPFMSPSELIPDFPPPCPPLPSHLYNSTFSVFPLAKHVFPVQKDYPPSTIAFLGLPIRVAPFPAMEAQAQAALRVFAHPEALNLTEESVDIITHYETVGKRIPGSPVTHRDIIKNYHKFTDREQFDYRDQLYEFASREEGGPAPMKVPGWIIEAYEEKGPLRRIWQQIVRDGKGEETVKGVGEGGIHEWEDLIGKLLDRSRTEERSRL</sequence>
<reference evidence="6 7" key="1">
    <citation type="journal article" date="2019" name="Nat. Ecol. Evol.">
        <title>Megaphylogeny resolves global patterns of mushroom evolution.</title>
        <authorList>
            <person name="Varga T."/>
            <person name="Krizsan K."/>
            <person name="Foldi C."/>
            <person name="Dima B."/>
            <person name="Sanchez-Garcia M."/>
            <person name="Sanchez-Ramirez S."/>
            <person name="Szollosi G.J."/>
            <person name="Szarkandi J.G."/>
            <person name="Papp V."/>
            <person name="Albert L."/>
            <person name="Andreopoulos W."/>
            <person name="Angelini C."/>
            <person name="Antonin V."/>
            <person name="Barry K.W."/>
            <person name="Bougher N.L."/>
            <person name="Buchanan P."/>
            <person name="Buyck B."/>
            <person name="Bense V."/>
            <person name="Catcheside P."/>
            <person name="Chovatia M."/>
            <person name="Cooper J."/>
            <person name="Damon W."/>
            <person name="Desjardin D."/>
            <person name="Finy P."/>
            <person name="Geml J."/>
            <person name="Haridas S."/>
            <person name="Hughes K."/>
            <person name="Justo A."/>
            <person name="Karasinski D."/>
            <person name="Kautmanova I."/>
            <person name="Kiss B."/>
            <person name="Kocsube S."/>
            <person name="Kotiranta H."/>
            <person name="LaButti K.M."/>
            <person name="Lechner B.E."/>
            <person name="Liimatainen K."/>
            <person name="Lipzen A."/>
            <person name="Lukacs Z."/>
            <person name="Mihaltcheva S."/>
            <person name="Morgado L.N."/>
            <person name="Niskanen T."/>
            <person name="Noordeloos M.E."/>
            <person name="Ohm R.A."/>
            <person name="Ortiz-Santana B."/>
            <person name="Ovrebo C."/>
            <person name="Racz N."/>
            <person name="Riley R."/>
            <person name="Savchenko A."/>
            <person name="Shiryaev A."/>
            <person name="Soop K."/>
            <person name="Spirin V."/>
            <person name="Szebenyi C."/>
            <person name="Tomsovsky M."/>
            <person name="Tulloss R.E."/>
            <person name="Uehling J."/>
            <person name="Grigoriev I.V."/>
            <person name="Vagvolgyi C."/>
            <person name="Papp T."/>
            <person name="Martin F.M."/>
            <person name="Miettinen O."/>
            <person name="Hibbett D.S."/>
            <person name="Nagy L.G."/>
        </authorList>
    </citation>
    <scope>NUCLEOTIDE SEQUENCE [LARGE SCALE GENOMIC DNA]</scope>
    <source>
        <strain evidence="6 7">CBS 309.79</strain>
    </source>
</reference>
<dbReference type="InterPro" id="IPR020946">
    <property type="entry name" value="Flavin_mOase-like"/>
</dbReference>
<evidence type="ECO:0000313" key="6">
    <source>
        <dbReference type="EMBL" id="TFL04691.1"/>
    </source>
</evidence>
<dbReference type="Gene3D" id="3.50.50.60">
    <property type="entry name" value="FAD/NAD(P)-binding domain"/>
    <property type="match status" value="2"/>
</dbReference>
<organism evidence="6 7">
    <name type="scientific">Pterulicium gracile</name>
    <dbReference type="NCBI Taxonomy" id="1884261"/>
    <lineage>
        <taxon>Eukaryota</taxon>
        <taxon>Fungi</taxon>
        <taxon>Dikarya</taxon>
        <taxon>Basidiomycota</taxon>
        <taxon>Agaricomycotina</taxon>
        <taxon>Agaricomycetes</taxon>
        <taxon>Agaricomycetidae</taxon>
        <taxon>Agaricales</taxon>
        <taxon>Pleurotineae</taxon>
        <taxon>Pterulaceae</taxon>
        <taxon>Pterulicium</taxon>
    </lineage>
</organism>
<dbReference type="AlphaFoldDB" id="A0A5C3QVZ6"/>
<evidence type="ECO:0000256" key="2">
    <source>
        <dbReference type="ARBA" id="ARBA00022630"/>
    </source>
</evidence>
<dbReference type="InterPro" id="IPR000960">
    <property type="entry name" value="Flavin_mOase"/>
</dbReference>
<dbReference type="PRINTS" id="PR00370">
    <property type="entry name" value="FMOXYGENASE"/>
</dbReference>
<dbReference type="GO" id="GO:0050660">
    <property type="term" value="F:flavin adenine dinucleotide binding"/>
    <property type="evidence" value="ECO:0007669"/>
    <property type="project" value="InterPro"/>
</dbReference>
<dbReference type="Proteomes" id="UP000305067">
    <property type="component" value="Unassembled WGS sequence"/>
</dbReference>
<gene>
    <name evidence="6" type="ORF">BDV98DRAFT_590466</name>
</gene>
<keyword evidence="3" id="KW-0274">FAD</keyword>
<dbReference type="InterPro" id="IPR036188">
    <property type="entry name" value="FAD/NAD-bd_sf"/>
</dbReference>
<dbReference type="InterPro" id="IPR050346">
    <property type="entry name" value="FMO-like"/>
</dbReference>
<dbReference type="SUPFAM" id="SSF51905">
    <property type="entry name" value="FAD/NAD(P)-binding domain"/>
    <property type="match status" value="2"/>
</dbReference>
<name>A0A5C3QVZ6_9AGAR</name>
<evidence type="ECO:0000256" key="5">
    <source>
        <dbReference type="ARBA" id="ARBA00023002"/>
    </source>
</evidence>
<keyword evidence="5" id="KW-0560">Oxidoreductase</keyword>
<keyword evidence="4" id="KW-0521">NADP</keyword>